<dbReference type="OrthoDB" id="9790745at2"/>
<evidence type="ECO:0000313" key="1">
    <source>
        <dbReference type="EMBL" id="RCX31798.1"/>
    </source>
</evidence>
<dbReference type="Pfam" id="PF22752">
    <property type="entry name" value="DUF488-N3i"/>
    <property type="match status" value="1"/>
</dbReference>
<dbReference type="PANTHER" id="PTHR36849:SF1">
    <property type="entry name" value="CYTOPLASMIC PROTEIN"/>
    <property type="match status" value="1"/>
</dbReference>
<dbReference type="RefSeq" id="WP_114278642.1">
    <property type="nucleotide sequence ID" value="NZ_QPJY01000002.1"/>
</dbReference>
<organism evidence="1 2">
    <name type="scientific">Thioalbus denitrificans</name>
    <dbReference type="NCBI Taxonomy" id="547122"/>
    <lineage>
        <taxon>Bacteria</taxon>
        <taxon>Pseudomonadati</taxon>
        <taxon>Pseudomonadota</taxon>
        <taxon>Gammaproteobacteria</taxon>
        <taxon>Chromatiales</taxon>
        <taxon>Ectothiorhodospiraceae</taxon>
        <taxon>Thioalbus</taxon>
    </lineage>
</organism>
<name>A0A369CEY3_9GAMM</name>
<dbReference type="PANTHER" id="PTHR36849">
    <property type="entry name" value="CYTOPLASMIC PROTEIN-RELATED"/>
    <property type="match status" value="1"/>
</dbReference>
<comment type="caution">
    <text evidence="1">The sequence shown here is derived from an EMBL/GenBank/DDBJ whole genome shotgun (WGS) entry which is preliminary data.</text>
</comment>
<dbReference type="AlphaFoldDB" id="A0A369CEY3"/>
<sequence>MEIRVRRIYAPPARDDGVRVLVDRLWPRGVAKSKAGVDHWVKAAAPSDELRRWFGHQPGKWEGFRERYFAELDGNPAAVAELRQALGDGTATLLFAARDERYNNAVALREYLEKRRSTPAADPVAAC</sequence>
<reference evidence="1 2" key="1">
    <citation type="submission" date="2018-07" db="EMBL/GenBank/DDBJ databases">
        <title>Genomic Encyclopedia of Type Strains, Phase IV (KMG-IV): sequencing the most valuable type-strain genomes for metagenomic binning, comparative biology and taxonomic classification.</title>
        <authorList>
            <person name="Goeker M."/>
        </authorList>
    </citation>
    <scope>NUCLEOTIDE SEQUENCE [LARGE SCALE GENOMIC DNA]</scope>
    <source>
        <strain evidence="1 2">DSM 26407</strain>
    </source>
</reference>
<evidence type="ECO:0000313" key="2">
    <source>
        <dbReference type="Proteomes" id="UP000252707"/>
    </source>
</evidence>
<accession>A0A369CEY3</accession>
<dbReference type="InterPro" id="IPR052552">
    <property type="entry name" value="YeaO-like"/>
</dbReference>
<gene>
    <name evidence="1" type="ORF">DFQ59_102145</name>
</gene>
<keyword evidence="2" id="KW-1185">Reference proteome</keyword>
<protein>
    <submittedName>
        <fullName evidence="1">Uncharacterized protein YeaO (DUF488 family)</fullName>
    </submittedName>
</protein>
<dbReference type="Proteomes" id="UP000252707">
    <property type="component" value="Unassembled WGS sequence"/>
</dbReference>
<proteinExistence type="predicted"/>
<dbReference type="EMBL" id="QPJY01000002">
    <property type="protein sequence ID" value="RCX31798.1"/>
    <property type="molecule type" value="Genomic_DNA"/>
</dbReference>